<dbReference type="AlphaFoldDB" id="Q55GG2"/>
<dbReference type="GeneID" id="8616026"/>
<keyword evidence="1" id="KW-0472">Membrane</keyword>
<feature type="transmembrane region" description="Helical" evidence="1">
    <location>
        <begin position="94"/>
        <end position="116"/>
    </location>
</feature>
<sequence>MEPLNDDIKFSFTDLDNLEVENSIKYLQDTQQKKDKLRNLFIQFPGIKKLALDLCKNSKDGKEIHSFYNGIVQVGKGNNEKVEIKKKENIFLRFLKYFFNFGFFIIKTILFLYFIILVSGNYEFLSKSLYLQNIMEIISN</sequence>
<dbReference type="EMBL" id="AAFI02000003">
    <property type="protein sequence ID" value="EAL73608.1"/>
    <property type="molecule type" value="Genomic_DNA"/>
</dbReference>
<dbReference type="RefSeq" id="XP_647222.1">
    <property type="nucleotide sequence ID" value="XM_642130.1"/>
</dbReference>
<evidence type="ECO:0000256" key="1">
    <source>
        <dbReference type="SAM" id="Phobius"/>
    </source>
</evidence>
<keyword evidence="1" id="KW-0812">Transmembrane</keyword>
<reference evidence="2 3" key="1">
    <citation type="journal article" date="2005" name="Nature">
        <title>The genome of the social amoeba Dictyostelium discoideum.</title>
        <authorList>
            <consortium name="The Dictyostelium discoideum Sequencing Consortium"/>
            <person name="Eichinger L."/>
            <person name="Pachebat J.A."/>
            <person name="Glockner G."/>
            <person name="Rajandream M.A."/>
            <person name="Sucgang R."/>
            <person name="Berriman M."/>
            <person name="Song J."/>
            <person name="Olsen R."/>
            <person name="Szafranski K."/>
            <person name="Xu Q."/>
            <person name="Tunggal B."/>
            <person name="Kummerfeld S."/>
            <person name="Madera M."/>
            <person name="Konfortov B.A."/>
            <person name="Rivero F."/>
            <person name="Bankier A.T."/>
            <person name="Lehmann R."/>
            <person name="Hamlin N."/>
            <person name="Davies R."/>
            <person name="Gaudet P."/>
            <person name="Fey P."/>
            <person name="Pilcher K."/>
            <person name="Chen G."/>
            <person name="Saunders D."/>
            <person name="Sodergren E."/>
            <person name="Davis P."/>
            <person name="Kerhornou A."/>
            <person name="Nie X."/>
            <person name="Hall N."/>
            <person name="Anjard C."/>
            <person name="Hemphill L."/>
            <person name="Bason N."/>
            <person name="Farbrother P."/>
            <person name="Desany B."/>
            <person name="Just E."/>
            <person name="Morio T."/>
            <person name="Rost R."/>
            <person name="Churcher C."/>
            <person name="Cooper J."/>
            <person name="Haydock S."/>
            <person name="van Driessche N."/>
            <person name="Cronin A."/>
            <person name="Goodhead I."/>
            <person name="Muzny D."/>
            <person name="Mourier T."/>
            <person name="Pain A."/>
            <person name="Lu M."/>
            <person name="Harper D."/>
            <person name="Lindsay R."/>
            <person name="Hauser H."/>
            <person name="James K."/>
            <person name="Quiles M."/>
            <person name="Madan Babu M."/>
            <person name="Saito T."/>
            <person name="Buchrieser C."/>
            <person name="Wardroper A."/>
            <person name="Felder M."/>
            <person name="Thangavelu M."/>
            <person name="Johnson D."/>
            <person name="Knights A."/>
            <person name="Loulseged H."/>
            <person name="Mungall K."/>
            <person name="Oliver K."/>
            <person name="Price C."/>
            <person name="Quail M.A."/>
            <person name="Urushihara H."/>
            <person name="Hernandez J."/>
            <person name="Rabbinowitsch E."/>
            <person name="Steffen D."/>
            <person name="Sanders M."/>
            <person name="Ma J."/>
            <person name="Kohara Y."/>
            <person name="Sharp S."/>
            <person name="Simmonds M."/>
            <person name="Spiegler S."/>
            <person name="Tivey A."/>
            <person name="Sugano S."/>
            <person name="White B."/>
            <person name="Walker D."/>
            <person name="Woodward J."/>
            <person name="Winckler T."/>
            <person name="Tanaka Y."/>
            <person name="Shaulsky G."/>
            <person name="Schleicher M."/>
            <person name="Weinstock G."/>
            <person name="Rosenthal A."/>
            <person name="Cox E.C."/>
            <person name="Chisholm R.L."/>
            <person name="Gibbs R."/>
            <person name="Loomis W.F."/>
            <person name="Platzer M."/>
            <person name="Kay R.R."/>
            <person name="Williams J."/>
            <person name="Dear P.H."/>
            <person name="Noegel A.A."/>
            <person name="Barrell B."/>
            <person name="Kuspa A."/>
        </authorList>
    </citation>
    <scope>NUCLEOTIDE SEQUENCE [LARGE SCALE GENOMIC DNA]</scope>
    <source>
        <strain evidence="2 3">AX4</strain>
    </source>
</reference>
<dbReference type="dictyBase" id="DDB_G0268310"/>
<comment type="caution">
    <text evidence="2">The sequence shown here is derived from an EMBL/GenBank/DDBJ whole genome shotgun (WGS) entry which is preliminary data.</text>
</comment>
<dbReference type="InParanoid" id="Q55GG2"/>
<keyword evidence="1" id="KW-1133">Transmembrane helix</keyword>
<accession>Q55GG2</accession>
<keyword evidence="3" id="KW-1185">Reference proteome</keyword>
<gene>
    <name evidence="2" type="ORF">DDB_G0268310</name>
</gene>
<name>Q55GG2_DICDI</name>
<evidence type="ECO:0000313" key="3">
    <source>
        <dbReference type="Proteomes" id="UP000002195"/>
    </source>
</evidence>
<dbReference type="SMR" id="Q55GG2"/>
<evidence type="ECO:0000313" key="2">
    <source>
        <dbReference type="EMBL" id="EAL73608.1"/>
    </source>
</evidence>
<dbReference type="HOGENOM" id="CLU_1838904_0_0_1"/>
<dbReference type="PaxDb" id="44689-DDB0202112"/>
<proteinExistence type="predicted"/>
<dbReference type="Proteomes" id="UP000002195">
    <property type="component" value="Unassembled WGS sequence"/>
</dbReference>
<protein>
    <submittedName>
        <fullName evidence="2">Uncharacterized protein</fullName>
    </submittedName>
</protein>
<organism evidence="2 3">
    <name type="scientific">Dictyostelium discoideum</name>
    <name type="common">Social amoeba</name>
    <dbReference type="NCBI Taxonomy" id="44689"/>
    <lineage>
        <taxon>Eukaryota</taxon>
        <taxon>Amoebozoa</taxon>
        <taxon>Evosea</taxon>
        <taxon>Eumycetozoa</taxon>
        <taxon>Dictyostelia</taxon>
        <taxon>Dictyosteliales</taxon>
        <taxon>Dictyosteliaceae</taxon>
        <taxon>Dictyostelium</taxon>
    </lineage>
</organism>
<dbReference type="VEuPathDB" id="AmoebaDB:DDB_G0268310"/>
<dbReference type="KEGG" id="ddi:DDB_G0268310"/>